<dbReference type="InterPro" id="IPR005162">
    <property type="entry name" value="Retrotrans_gag_dom"/>
</dbReference>
<evidence type="ECO:0000313" key="4">
    <source>
        <dbReference type="Proteomes" id="UP001229421"/>
    </source>
</evidence>
<reference evidence="3" key="1">
    <citation type="journal article" date="2023" name="bioRxiv">
        <title>Improved chromosome-level genome assembly for marigold (Tagetes erecta).</title>
        <authorList>
            <person name="Jiang F."/>
            <person name="Yuan L."/>
            <person name="Wang S."/>
            <person name="Wang H."/>
            <person name="Xu D."/>
            <person name="Wang A."/>
            <person name="Fan W."/>
        </authorList>
    </citation>
    <scope>NUCLEOTIDE SEQUENCE</scope>
    <source>
        <strain evidence="3">WSJ</strain>
        <tissue evidence="3">Leaf</tissue>
    </source>
</reference>
<dbReference type="EMBL" id="JAUHHV010000002">
    <property type="protein sequence ID" value="KAK1431701.1"/>
    <property type="molecule type" value="Genomic_DNA"/>
</dbReference>
<comment type="caution">
    <text evidence="3">The sequence shown here is derived from an EMBL/GenBank/DDBJ whole genome shotgun (WGS) entry which is preliminary data.</text>
</comment>
<feature type="domain" description="Retrotransposon gag" evidence="2">
    <location>
        <begin position="284"/>
        <end position="372"/>
    </location>
</feature>
<feature type="region of interest" description="Disordered" evidence="1">
    <location>
        <begin position="50"/>
        <end position="121"/>
    </location>
</feature>
<dbReference type="Proteomes" id="UP001229421">
    <property type="component" value="Unassembled WGS sequence"/>
</dbReference>
<evidence type="ECO:0000259" key="2">
    <source>
        <dbReference type="Pfam" id="PF03732"/>
    </source>
</evidence>
<dbReference type="AlphaFoldDB" id="A0AAD8P4J3"/>
<gene>
    <name evidence="3" type="ORF">QVD17_08258</name>
</gene>
<name>A0AAD8P4J3_TARER</name>
<evidence type="ECO:0000313" key="3">
    <source>
        <dbReference type="EMBL" id="KAK1431701.1"/>
    </source>
</evidence>
<evidence type="ECO:0000256" key="1">
    <source>
        <dbReference type="SAM" id="MobiDB-lite"/>
    </source>
</evidence>
<proteinExistence type="predicted"/>
<dbReference type="PANTHER" id="PTHR33223">
    <property type="entry name" value="CCHC-TYPE DOMAIN-CONTAINING PROTEIN"/>
    <property type="match status" value="1"/>
</dbReference>
<dbReference type="PANTHER" id="PTHR33223:SF9">
    <property type="entry name" value="RETROTRANSPOSON GAG DOMAIN-CONTAINING PROTEIN"/>
    <property type="match status" value="1"/>
</dbReference>
<protein>
    <recommendedName>
        <fullName evidence="2">Retrotransposon gag domain-containing protein</fullName>
    </recommendedName>
</protein>
<dbReference type="Pfam" id="PF03732">
    <property type="entry name" value="Retrotrans_gag"/>
    <property type="match status" value="1"/>
</dbReference>
<accession>A0AAD8P4J3</accession>
<feature type="compositionally biased region" description="Low complexity" evidence="1">
    <location>
        <begin position="55"/>
        <end position="69"/>
    </location>
</feature>
<organism evidence="3 4">
    <name type="scientific">Tagetes erecta</name>
    <name type="common">African marigold</name>
    <dbReference type="NCBI Taxonomy" id="13708"/>
    <lineage>
        <taxon>Eukaryota</taxon>
        <taxon>Viridiplantae</taxon>
        <taxon>Streptophyta</taxon>
        <taxon>Embryophyta</taxon>
        <taxon>Tracheophyta</taxon>
        <taxon>Spermatophyta</taxon>
        <taxon>Magnoliopsida</taxon>
        <taxon>eudicotyledons</taxon>
        <taxon>Gunneridae</taxon>
        <taxon>Pentapetalae</taxon>
        <taxon>asterids</taxon>
        <taxon>campanulids</taxon>
        <taxon>Asterales</taxon>
        <taxon>Asteraceae</taxon>
        <taxon>Asteroideae</taxon>
        <taxon>Heliantheae alliance</taxon>
        <taxon>Tageteae</taxon>
        <taxon>Tagetes</taxon>
    </lineage>
</organism>
<keyword evidence="4" id="KW-1185">Reference proteome</keyword>
<feature type="compositionally biased region" description="Polar residues" evidence="1">
    <location>
        <begin position="110"/>
        <end position="121"/>
    </location>
</feature>
<sequence length="385" mass="42763">MANQTILREIEDIKKSKKHMEEVSPYMPKALEFNTLGSLAQQNMGSMFQPSTATFQQGSSMQNQQGSFSRPESSNFPGSFNQPGSSMPQGSFHQAGSSMQSLSGPPLIKNQGSFLQNPGSSNMQWSKVTEIHDSDIIPMQTNSTTAPSISAEMPRSEYYSGAGYSQPGGNNYNNQTLQTNFSSMQDTCINTAMARELQKLKDMISSVPGVVRLIPEIPVGSHKISRFAPPICYAEIPKRFQTPNMKLYDGSFDPEEHVAQYREKMEINHIPEKLKEACLCKGFGFTLTGSALKWLLSLPPYSIASFAHLVNLFNNQFSCSRSFERLTSDLYRITQSNSESLRDYVSKFGMEILEIPILDMATAVQAFKIGMKKRLPFLIDGGSSI</sequence>
<feature type="compositionally biased region" description="Polar residues" evidence="1">
    <location>
        <begin position="70"/>
        <end position="103"/>
    </location>
</feature>